<protein>
    <recommendedName>
        <fullName evidence="5">Conjugal transfer protein TrbC</fullName>
    </recommendedName>
</protein>
<keyword evidence="1" id="KW-1133">Transmembrane helix</keyword>
<dbReference type="OrthoDB" id="8708725at2"/>
<feature type="transmembrane region" description="Helical" evidence="1">
    <location>
        <begin position="84"/>
        <end position="105"/>
    </location>
</feature>
<evidence type="ECO:0000313" key="3">
    <source>
        <dbReference type="EMBL" id="TDH61210.1"/>
    </source>
</evidence>
<feature type="transmembrane region" description="Helical" evidence="1">
    <location>
        <begin position="55"/>
        <end position="72"/>
    </location>
</feature>
<organism evidence="3 4">
    <name type="scientific">Dankookia rubra</name>
    <dbReference type="NCBI Taxonomy" id="1442381"/>
    <lineage>
        <taxon>Bacteria</taxon>
        <taxon>Pseudomonadati</taxon>
        <taxon>Pseudomonadota</taxon>
        <taxon>Alphaproteobacteria</taxon>
        <taxon>Acetobacterales</taxon>
        <taxon>Roseomonadaceae</taxon>
        <taxon>Dankookia</taxon>
    </lineage>
</organism>
<dbReference type="Proteomes" id="UP000295096">
    <property type="component" value="Unassembled WGS sequence"/>
</dbReference>
<dbReference type="RefSeq" id="WP_133289951.1">
    <property type="nucleotide sequence ID" value="NZ_SMSJ01000024.1"/>
</dbReference>
<keyword evidence="4" id="KW-1185">Reference proteome</keyword>
<evidence type="ECO:0008006" key="5">
    <source>
        <dbReference type="Google" id="ProtNLM"/>
    </source>
</evidence>
<reference evidence="3 4" key="1">
    <citation type="journal article" date="2016" name="J. Microbiol.">
        <title>Dankookia rubra gen. nov., sp. nov., an alphaproteobacterium isolated from sediment of a shallow stream.</title>
        <authorList>
            <person name="Kim W.H."/>
            <person name="Kim D.H."/>
            <person name="Kang K."/>
            <person name="Ahn T.Y."/>
        </authorList>
    </citation>
    <scope>NUCLEOTIDE SEQUENCE [LARGE SCALE GENOMIC DNA]</scope>
    <source>
        <strain evidence="3 4">JCM30602</strain>
    </source>
</reference>
<keyword evidence="1" id="KW-0812">Transmembrane</keyword>
<evidence type="ECO:0000256" key="2">
    <source>
        <dbReference type="SAM" id="SignalP"/>
    </source>
</evidence>
<proteinExistence type="predicted"/>
<dbReference type="InterPro" id="IPR007039">
    <property type="entry name" value="TrbC/VirB2"/>
</dbReference>
<name>A0A4R5QDE9_9PROT</name>
<feature type="signal peptide" evidence="2">
    <location>
        <begin position="1"/>
        <end position="31"/>
    </location>
</feature>
<keyword evidence="1" id="KW-0472">Membrane</keyword>
<accession>A0A4R5QDE9</accession>
<dbReference type="EMBL" id="SMSJ01000024">
    <property type="protein sequence ID" value="TDH61210.1"/>
    <property type="molecule type" value="Genomic_DNA"/>
</dbReference>
<evidence type="ECO:0000313" key="4">
    <source>
        <dbReference type="Proteomes" id="UP000295096"/>
    </source>
</evidence>
<keyword evidence="2" id="KW-0732">Signal</keyword>
<comment type="caution">
    <text evidence="3">The sequence shown here is derived from an EMBL/GenBank/DDBJ whole genome shotgun (WGS) entry which is preliminary data.</text>
</comment>
<sequence>MRVPSAHRLRDTIAAATLPALMAMSSTPAHASAGGGSMPYSSWLQTLKASLQGEVAQIICIAIIVGSVGGWIASNQMEGLLQTLVRIGVGMGIILGTTALITSLSTSGALV</sequence>
<gene>
    <name evidence="3" type="ORF">E2C06_17700</name>
</gene>
<evidence type="ECO:0000256" key="1">
    <source>
        <dbReference type="SAM" id="Phobius"/>
    </source>
</evidence>
<feature type="chain" id="PRO_5021025024" description="Conjugal transfer protein TrbC" evidence="2">
    <location>
        <begin position="32"/>
        <end position="111"/>
    </location>
</feature>
<dbReference type="Pfam" id="PF04956">
    <property type="entry name" value="TrbC"/>
    <property type="match status" value="1"/>
</dbReference>
<dbReference type="AlphaFoldDB" id="A0A4R5QDE9"/>